<organism evidence="11">
    <name type="scientific">Jonesiaceae bacterium BS-20</name>
    <dbReference type="NCBI Taxonomy" id="3120821"/>
    <lineage>
        <taxon>Bacteria</taxon>
        <taxon>Bacillati</taxon>
        <taxon>Actinomycetota</taxon>
        <taxon>Actinomycetes</taxon>
        <taxon>Micrococcales</taxon>
        <taxon>Jonesiaceae</taxon>
    </lineage>
</organism>
<dbReference type="SUPFAM" id="SSF52540">
    <property type="entry name" value="P-loop containing nucleoside triphosphate hydrolases"/>
    <property type="match status" value="1"/>
</dbReference>
<accession>A0AAU7DRV0</accession>
<protein>
    <recommendedName>
        <fullName evidence="7">DNA 3'-5' helicase</fullName>
        <ecNumber evidence="7">5.6.2.4</ecNumber>
    </recommendedName>
</protein>
<reference evidence="11" key="1">
    <citation type="submission" date="2024-02" db="EMBL/GenBank/DDBJ databases">
        <title>Tomenella chthoni gen. nov. sp. nov., a member of the family Jonesiaceae isolated from bat guano.</title>
        <authorList>
            <person name="Miller S.L."/>
            <person name="King J."/>
            <person name="Sankaranarayanan K."/>
            <person name="Lawson P.A."/>
        </authorList>
    </citation>
    <scope>NUCLEOTIDE SEQUENCE</scope>
    <source>
        <strain evidence="11">BS-20</strain>
    </source>
</reference>
<keyword evidence="11" id="KW-0269">Exonuclease</keyword>
<dbReference type="InterPro" id="IPR014016">
    <property type="entry name" value="UvrD-like_ATP-bd"/>
</dbReference>
<keyword evidence="11" id="KW-0540">Nuclease</keyword>
<dbReference type="GO" id="GO:0000725">
    <property type="term" value="P:recombinational repair"/>
    <property type="evidence" value="ECO:0007669"/>
    <property type="project" value="TreeGrafter"/>
</dbReference>
<dbReference type="Pfam" id="PF13361">
    <property type="entry name" value="UvrD_C"/>
    <property type="match status" value="2"/>
</dbReference>
<dbReference type="PANTHER" id="PTHR11070:SF45">
    <property type="entry name" value="DNA 3'-5' HELICASE"/>
    <property type="match status" value="1"/>
</dbReference>
<dbReference type="GO" id="GO:0005524">
    <property type="term" value="F:ATP binding"/>
    <property type="evidence" value="ECO:0007669"/>
    <property type="project" value="UniProtKB-UniRule"/>
</dbReference>
<dbReference type="GO" id="GO:0005829">
    <property type="term" value="C:cytosol"/>
    <property type="evidence" value="ECO:0007669"/>
    <property type="project" value="TreeGrafter"/>
</dbReference>
<dbReference type="InterPro" id="IPR000212">
    <property type="entry name" value="DNA_helicase_UvrD/REP"/>
</dbReference>
<comment type="catalytic activity">
    <reaction evidence="6">
        <text>Couples ATP hydrolysis with the unwinding of duplex DNA by translocating in the 3'-5' direction.</text>
        <dbReference type="EC" id="5.6.2.4"/>
    </reaction>
</comment>
<keyword evidence="1 9" id="KW-0547">Nucleotide-binding</keyword>
<dbReference type="Pfam" id="PF00580">
    <property type="entry name" value="UvrD-helicase"/>
    <property type="match status" value="1"/>
</dbReference>
<feature type="binding site" evidence="9">
    <location>
        <begin position="286"/>
        <end position="293"/>
    </location>
    <ligand>
        <name>ATP</name>
        <dbReference type="ChEBI" id="CHEBI:30616"/>
    </ligand>
</feature>
<evidence type="ECO:0000256" key="6">
    <source>
        <dbReference type="ARBA" id="ARBA00034617"/>
    </source>
</evidence>
<evidence type="ECO:0000256" key="7">
    <source>
        <dbReference type="ARBA" id="ARBA00034808"/>
    </source>
</evidence>
<evidence type="ECO:0000256" key="4">
    <source>
        <dbReference type="ARBA" id="ARBA00022840"/>
    </source>
</evidence>
<dbReference type="Gene3D" id="3.40.50.300">
    <property type="entry name" value="P-loop containing nucleotide triphosphate hydrolases"/>
    <property type="match status" value="2"/>
</dbReference>
<dbReference type="PANTHER" id="PTHR11070">
    <property type="entry name" value="UVRD / RECB / PCRA DNA HELICASE FAMILY MEMBER"/>
    <property type="match status" value="1"/>
</dbReference>
<dbReference type="GO" id="GO:0003677">
    <property type="term" value="F:DNA binding"/>
    <property type="evidence" value="ECO:0007669"/>
    <property type="project" value="InterPro"/>
</dbReference>
<dbReference type="GO" id="GO:0004527">
    <property type="term" value="F:exonuclease activity"/>
    <property type="evidence" value="ECO:0007669"/>
    <property type="project" value="UniProtKB-KW"/>
</dbReference>
<evidence type="ECO:0000256" key="5">
    <source>
        <dbReference type="ARBA" id="ARBA00023235"/>
    </source>
</evidence>
<dbReference type="InterPro" id="IPR027417">
    <property type="entry name" value="P-loop_NTPase"/>
</dbReference>
<evidence type="ECO:0000256" key="8">
    <source>
        <dbReference type="ARBA" id="ARBA00048988"/>
    </source>
</evidence>
<feature type="domain" description="UvrD-like helicase ATP-binding" evidence="10">
    <location>
        <begin position="265"/>
        <end position="567"/>
    </location>
</feature>
<evidence type="ECO:0000256" key="1">
    <source>
        <dbReference type="ARBA" id="ARBA00022741"/>
    </source>
</evidence>
<keyword evidence="3 9" id="KW-0347">Helicase</keyword>
<dbReference type="EMBL" id="CP146203">
    <property type="protein sequence ID" value="XBH20410.1"/>
    <property type="molecule type" value="Genomic_DNA"/>
</dbReference>
<evidence type="ECO:0000256" key="9">
    <source>
        <dbReference type="PROSITE-ProRule" id="PRU00560"/>
    </source>
</evidence>
<dbReference type="PROSITE" id="PS51198">
    <property type="entry name" value="UVRD_HELICASE_ATP_BIND"/>
    <property type="match status" value="1"/>
</dbReference>
<keyword evidence="4 9" id="KW-0067">ATP-binding</keyword>
<evidence type="ECO:0000256" key="2">
    <source>
        <dbReference type="ARBA" id="ARBA00022801"/>
    </source>
</evidence>
<evidence type="ECO:0000259" key="10">
    <source>
        <dbReference type="PROSITE" id="PS51198"/>
    </source>
</evidence>
<dbReference type="EC" id="5.6.2.4" evidence="7"/>
<gene>
    <name evidence="11" type="ORF">V5R04_09130</name>
</gene>
<keyword evidence="5" id="KW-0413">Isomerase</keyword>
<evidence type="ECO:0000313" key="11">
    <source>
        <dbReference type="EMBL" id="XBH20410.1"/>
    </source>
</evidence>
<proteinExistence type="predicted"/>
<keyword evidence="2 9" id="KW-0378">Hydrolase</keyword>
<dbReference type="AlphaFoldDB" id="A0AAU7DRV0"/>
<evidence type="ECO:0000256" key="3">
    <source>
        <dbReference type="ARBA" id="ARBA00022806"/>
    </source>
</evidence>
<dbReference type="InterPro" id="IPR014017">
    <property type="entry name" value="DNA_helicase_UvrD-like_C"/>
</dbReference>
<dbReference type="GO" id="GO:0043138">
    <property type="term" value="F:3'-5' DNA helicase activity"/>
    <property type="evidence" value="ECO:0007669"/>
    <property type="project" value="UniProtKB-EC"/>
</dbReference>
<comment type="catalytic activity">
    <reaction evidence="8">
        <text>ATP + H2O = ADP + phosphate + H(+)</text>
        <dbReference type="Rhea" id="RHEA:13065"/>
        <dbReference type="ChEBI" id="CHEBI:15377"/>
        <dbReference type="ChEBI" id="CHEBI:15378"/>
        <dbReference type="ChEBI" id="CHEBI:30616"/>
        <dbReference type="ChEBI" id="CHEBI:43474"/>
        <dbReference type="ChEBI" id="CHEBI:456216"/>
        <dbReference type="EC" id="5.6.2.4"/>
    </reaction>
</comment>
<sequence>MSQVVLRQGWTKNLDASIAMKAIAFTEKIMRDDTSPGLHIEPIINSADRRVRTGRVDQFWRAVMVKVPSDATILYYLYGIFPHDEAIERAKKLTLSVNAVNGDIVYREQEIAPREFSPVAEPVTAAEVQEAFPLLSTWSHTAQDLVEQLGFARDVAELAMGLYTEDEIIHLAGVISGLESQMLIELATGTPISEIRKIFDLDEASEFLQQLKEEVPETELDLSADEVIVKATKREAAKANFIIVDGEDELREVIEAGDFGAWRVFLHPSQRRYAYGDYNGAFRLSGGAGTGKTVVLLHRTRELQRKNPAARIVLTTFSKTLAESLKDNMELLDPTATFAKELGNQGILVSGIDALAGRVLRQASKELLDEVSVALLGRQVDRTLQIPKTTLWESAMEVMENITDDRVRNAAFLQQEYENVVLPRAITTRDEYRKVRRPGRGIALDRSRRDAVWQAIEKYRLLAGEAPSFAERSALAAAYLRRATSEGSTTIADHVIIDEGQDFSAAHWMLVRELVETGPNDVFVAEDGNQRIYAQRIILGHFGFEIRGRSRRLTLNYRTTQQNLRYAVKVLEGSEFLDLDGEEATTDKFVSARFGPEPQVIEASHLGDAVAKTAEQIAQWRQQDEDEIRTIGVLIARKSQADAIERELNGKGIPARFIEDSTRTDPGTVQIMTMHRAKGMEFSRVVIFDQETLLNESAQAQRSRGEAEVDEELLRNRALVYVASTRARDELVVINR</sequence>
<name>A0AAU7DRV0_9MICO</name>